<dbReference type="Pfam" id="PF01261">
    <property type="entry name" value="AP_endonuc_2"/>
    <property type="match status" value="1"/>
</dbReference>
<dbReference type="InterPro" id="IPR013022">
    <property type="entry name" value="Xyl_isomerase-like_TIM-brl"/>
</dbReference>
<dbReference type="SUPFAM" id="SSF51658">
    <property type="entry name" value="Xylose isomerase-like"/>
    <property type="match status" value="1"/>
</dbReference>
<dbReference type="InterPro" id="IPR036237">
    <property type="entry name" value="Xyl_isomerase-like_sf"/>
</dbReference>
<dbReference type="AlphaFoldDB" id="A0A017HN81"/>
<dbReference type="STRING" id="442562.Rumeso_02846"/>
<evidence type="ECO:0000313" key="3">
    <source>
        <dbReference type="Proteomes" id="UP000019666"/>
    </source>
</evidence>
<protein>
    <submittedName>
        <fullName evidence="2">Inosose isomerase</fullName>
        <ecNumber evidence="2">5.3.99.-</ecNumber>
    </submittedName>
</protein>
<gene>
    <name evidence="2" type="ORF">Rumeso_02846</name>
</gene>
<dbReference type="GO" id="GO:0016853">
    <property type="term" value="F:isomerase activity"/>
    <property type="evidence" value="ECO:0007669"/>
    <property type="project" value="UniProtKB-KW"/>
</dbReference>
<dbReference type="PANTHER" id="PTHR12110">
    <property type="entry name" value="HYDROXYPYRUVATE ISOMERASE"/>
    <property type="match status" value="1"/>
</dbReference>
<feature type="domain" description="Xylose isomerase-like TIM barrel" evidence="1">
    <location>
        <begin position="19"/>
        <end position="308"/>
    </location>
</feature>
<keyword evidence="2" id="KW-0413">Isomerase</keyword>
<dbReference type="Proteomes" id="UP000019666">
    <property type="component" value="Unassembled WGS sequence"/>
</dbReference>
<accession>A0A017HN81</accession>
<dbReference type="OrthoDB" id="7245925at2"/>
<name>A0A017HN81_9RHOB</name>
<reference evidence="2 3" key="1">
    <citation type="submission" date="2013-02" db="EMBL/GenBank/DDBJ databases">
        <authorList>
            <person name="Fiebig A."/>
            <person name="Goeker M."/>
            <person name="Klenk H.-P.P."/>
        </authorList>
    </citation>
    <scope>NUCLEOTIDE SEQUENCE [LARGE SCALE GENOMIC DNA]</scope>
    <source>
        <strain evidence="2 3">DSM 19309</strain>
    </source>
</reference>
<dbReference type="PANTHER" id="PTHR12110:SF21">
    <property type="entry name" value="XYLOSE ISOMERASE-LIKE TIM BARREL DOMAIN-CONTAINING PROTEIN"/>
    <property type="match status" value="1"/>
</dbReference>
<dbReference type="Gene3D" id="3.20.20.150">
    <property type="entry name" value="Divalent-metal-dependent TIM barrel enzymes"/>
    <property type="match status" value="1"/>
</dbReference>
<dbReference type="PATRIC" id="fig|442562.3.peg.2799"/>
<sequence length="313" mass="34646">MKLSICTDVMGNLSFTEMLDKCVELGVEGIEMTGGGWSNGPHFRADRLLADKGALKAALKEIEARGLEIAALNCSANPLDPGPMGERHRKEMEQTIRLAGEIGVKTIVTMSGLPAAAPGDTVPNWLVYTKSWPDEMPERDRYQWEDCAIPYWEGLVKLADEVGVERYALENFSAMLVWNPETLFRLRDAVGPKVGMNLDPSHLMWMGADPIASARALKGAIHHCHGKDTRIERGLADVNGLLELKEVTDVANRAWNYVAVGAGRDLQWWKEFFSVVRMCGYSGWVSLEMEDFTMSTEAGIRSSIDALQATISR</sequence>
<dbReference type="EC" id="5.3.99.-" evidence="2"/>
<evidence type="ECO:0000313" key="2">
    <source>
        <dbReference type="EMBL" id="EYD75588.1"/>
    </source>
</evidence>
<keyword evidence="3" id="KW-1185">Reference proteome</keyword>
<dbReference type="RefSeq" id="WP_037277768.1">
    <property type="nucleotide sequence ID" value="NZ_KK088536.1"/>
</dbReference>
<dbReference type="InterPro" id="IPR050312">
    <property type="entry name" value="IolE/XylAMocC-like"/>
</dbReference>
<proteinExistence type="predicted"/>
<organism evidence="2 3">
    <name type="scientific">Rubellimicrobium mesophilum DSM 19309</name>
    <dbReference type="NCBI Taxonomy" id="442562"/>
    <lineage>
        <taxon>Bacteria</taxon>
        <taxon>Pseudomonadati</taxon>
        <taxon>Pseudomonadota</taxon>
        <taxon>Alphaproteobacteria</taxon>
        <taxon>Rhodobacterales</taxon>
        <taxon>Roseobacteraceae</taxon>
        <taxon>Rubellimicrobium</taxon>
    </lineage>
</organism>
<dbReference type="HOGENOM" id="CLU_061796_1_0_5"/>
<evidence type="ECO:0000259" key="1">
    <source>
        <dbReference type="Pfam" id="PF01261"/>
    </source>
</evidence>
<dbReference type="EMBL" id="AOSK01000073">
    <property type="protein sequence ID" value="EYD75588.1"/>
    <property type="molecule type" value="Genomic_DNA"/>
</dbReference>
<comment type="caution">
    <text evidence="2">The sequence shown here is derived from an EMBL/GenBank/DDBJ whole genome shotgun (WGS) entry which is preliminary data.</text>
</comment>